<comment type="caution">
    <text evidence="1">The sequence shown here is derived from an EMBL/GenBank/DDBJ whole genome shotgun (WGS) entry which is preliminary data.</text>
</comment>
<evidence type="ECO:0000313" key="2">
    <source>
        <dbReference type="Proteomes" id="UP001526426"/>
    </source>
</evidence>
<dbReference type="EMBL" id="JAIHOM010000037">
    <property type="protein sequence ID" value="MCW6036450.1"/>
    <property type="molecule type" value="Genomic_DNA"/>
</dbReference>
<sequence length="172" mass="19755">MRNLPDCCWGKGVMILHFSFKLLVSRRKIFCRFSLNKQYRVLCHASVDTLWQKIINLADVSWHPIINQTNVPNGLVPKPGLIYQVVTRFTPIPIRIFVEQVCPRELLSVRFLAIPGIENRVTYQVESTVCGTYVSYSVTLRGWLSPFLWWVIRPYVARVAANLAHAAERVAA</sequence>
<name>A0ABT3L4P6_9CYAN</name>
<accession>A0ABT3L4P6</accession>
<evidence type="ECO:0000313" key="1">
    <source>
        <dbReference type="EMBL" id="MCW6036450.1"/>
    </source>
</evidence>
<dbReference type="Proteomes" id="UP001526426">
    <property type="component" value="Unassembled WGS sequence"/>
</dbReference>
<gene>
    <name evidence="1" type="ORF">K4A83_09230</name>
</gene>
<organism evidence="1 2">
    <name type="scientific">Spirulina subsalsa FACHB-351</name>
    <dbReference type="NCBI Taxonomy" id="234711"/>
    <lineage>
        <taxon>Bacteria</taxon>
        <taxon>Bacillati</taxon>
        <taxon>Cyanobacteriota</taxon>
        <taxon>Cyanophyceae</taxon>
        <taxon>Spirulinales</taxon>
        <taxon>Spirulinaceae</taxon>
        <taxon>Spirulina</taxon>
    </lineage>
</organism>
<proteinExistence type="predicted"/>
<dbReference type="SUPFAM" id="SSF55961">
    <property type="entry name" value="Bet v1-like"/>
    <property type="match status" value="1"/>
</dbReference>
<reference evidence="1 2" key="1">
    <citation type="submission" date="2021-08" db="EMBL/GenBank/DDBJ databases">
        <title>Draft genome sequence of Spirulina subsalsa with high tolerance to salinity and hype-accumulation of phycocyanin.</title>
        <authorList>
            <person name="Pei H."/>
            <person name="Jiang L."/>
        </authorList>
    </citation>
    <scope>NUCLEOTIDE SEQUENCE [LARGE SCALE GENOMIC DNA]</scope>
    <source>
        <strain evidence="1 2">FACHB-351</strain>
    </source>
</reference>
<keyword evidence="2" id="KW-1185">Reference proteome</keyword>
<protein>
    <submittedName>
        <fullName evidence="1">SRPBCC family protein</fullName>
    </submittedName>
</protein>